<dbReference type="EMBL" id="RCHU01000179">
    <property type="protein sequence ID" value="TKS12199.1"/>
    <property type="molecule type" value="Genomic_DNA"/>
</dbReference>
<accession>A0A4U5QPG4</accession>
<reference evidence="1" key="1">
    <citation type="submission" date="2018-10" db="EMBL/GenBank/DDBJ databases">
        <title>Population genomic analysis revealed the cold adaptation of white poplar.</title>
        <authorList>
            <person name="Liu Y.-J."/>
        </authorList>
    </citation>
    <scope>NUCLEOTIDE SEQUENCE [LARGE SCALE GENOMIC DNA]</scope>
    <source>
        <strain evidence="1">PAL-ZL1</strain>
    </source>
</reference>
<evidence type="ECO:0000313" key="1">
    <source>
        <dbReference type="EMBL" id="TKS12199.1"/>
    </source>
</evidence>
<organism evidence="1">
    <name type="scientific">Populus alba</name>
    <name type="common">White poplar</name>
    <dbReference type="NCBI Taxonomy" id="43335"/>
    <lineage>
        <taxon>Eukaryota</taxon>
        <taxon>Viridiplantae</taxon>
        <taxon>Streptophyta</taxon>
        <taxon>Embryophyta</taxon>
        <taxon>Tracheophyta</taxon>
        <taxon>Spermatophyta</taxon>
        <taxon>Magnoliopsida</taxon>
        <taxon>eudicotyledons</taxon>
        <taxon>Gunneridae</taxon>
        <taxon>Pentapetalae</taxon>
        <taxon>rosids</taxon>
        <taxon>fabids</taxon>
        <taxon>Malpighiales</taxon>
        <taxon>Salicaceae</taxon>
        <taxon>Saliceae</taxon>
        <taxon>Populus</taxon>
    </lineage>
</organism>
<name>A0A4U5QPG4_POPAL</name>
<comment type="caution">
    <text evidence="1">The sequence shown here is derived from an EMBL/GenBank/DDBJ whole genome shotgun (WGS) entry which is preliminary data.</text>
</comment>
<dbReference type="AlphaFoldDB" id="A0A4U5QPG4"/>
<sequence length="123" mass="13916">MAYYLFPRRSAHLKRQLYTMVGKGPQGSVWTDSYFRVGFVILGPTTSPELRDHKFHFINGGMERDKKKPILCNACLRLLHFTPGMADTCESEFIFGDSFLQISISAWSVPISIIFPAALTVIN</sequence>
<proteinExistence type="predicted"/>
<protein>
    <submittedName>
        <fullName evidence="1">Uncharacterized protein</fullName>
    </submittedName>
</protein>
<gene>
    <name evidence="1" type="ORF">D5086_0000065720</name>
</gene>